<sequence length="95" mass="10417">MAARREETITATDFKARCLELMNRLARRELDRVLVTKRGRVVSVLAPPPEPEAAGFDAIIGKLSGSTGLSADHGWEAAGDDDLPARLEEKFKQLL</sequence>
<gene>
    <name evidence="1" type="ORF">FHS79_002361</name>
</gene>
<evidence type="ECO:0000313" key="2">
    <source>
        <dbReference type="Proteomes" id="UP000538147"/>
    </source>
</evidence>
<dbReference type="RefSeq" id="WP_184200033.1">
    <property type="nucleotide sequence ID" value="NZ_BMOX01000101.1"/>
</dbReference>
<dbReference type="AlphaFoldDB" id="A0A841L7I7"/>
<comment type="caution">
    <text evidence="1">The sequence shown here is derived from an EMBL/GenBank/DDBJ whole genome shotgun (WGS) entry which is preliminary data.</text>
</comment>
<accession>A0A841L7I7</accession>
<name>A0A841L7I7_9SPHN</name>
<proteinExistence type="predicted"/>
<organism evidence="1 2">
    <name type="scientific">Polymorphobacter multimanifer</name>
    <dbReference type="NCBI Taxonomy" id="1070431"/>
    <lineage>
        <taxon>Bacteria</taxon>
        <taxon>Pseudomonadati</taxon>
        <taxon>Pseudomonadota</taxon>
        <taxon>Alphaproteobacteria</taxon>
        <taxon>Sphingomonadales</taxon>
        <taxon>Sphingosinicellaceae</taxon>
        <taxon>Polymorphobacter</taxon>
    </lineage>
</organism>
<reference evidence="1 2" key="1">
    <citation type="submission" date="2020-08" db="EMBL/GenBank/DDBJ databases">
        <title>Genomic Encyclopedia of Type Strains, Phase IV (KMG-IV): sequencing the most valuable type-strain genomes for metagenomic binning, comparative biology and taxonomic classification.</title>
        <authorList>
            <person name="Goeker M."/>
        </authorList>
    </citation>
    <scope>NUCLEOTIDE SEQUENCE [LARGE SCALE GENOMIC DNA]</scope>
    <source>
        <strain evidence="1 2">DSM 102189</strain>
    </source>
</reference>
<dbReference type="GO" id="GO:0003677">
    <property type="term" value="F:DNA binding"/>
    <property type="evidence" value="ECO:0007669"/>
    <property type="project" value="UniProtKB-KW"/>
</dbReference>
<dbReference type="EMBL" id="JACIIV010000016">
    <property type="protein sequence ID" value="MBB6228176.1"/>
    <property type="molecule type" value="Genomic_DNA"/>
</dbReference>
<dbReference type="Gene3D" id="3.40.1620.10">
    <property type="entry name" value="YefM-like domain"/>
    <property type="match status" value="1"/>
</dbReference>
<keyword evidence="2" id="KW-1185">Reference proteome</keyword>
<keyword evidence="1" id="KW-0238">DNA-binding</keyword>
<dbReference type="Proteomes" id="UP000538147">
    <property type="component" value="Unassembled WGS sequence"/>
</dbReference>
<protein>
    <submittedName>
        <fullName evidence="1">Antitoxin (DNA-binding transcriptional repressor) of toxin-antitoxin stability system</fullName>
    </submittedName>
</protein>
<evidence type="ECO:0000313" key="1">
    <source>
        <dbReference type="EMBL" id="MBB6228176.1"/>
    </source>
</evidence>